<dbReference type="InterPro" id="IPR001012">
    <property type="entry name" value="UBX_dom"/>
</dbReference>
<feature type="compositionally biased region" description="Low complexity" evidence="7">
    <location>
        <begin position="155"/>
        <end position="168"/>
    </location>
</feature>
<comment type="function">
    <text evidence="6">Involved in endoplasmic reticulum-associated protein degradation (ERAD). Acts as a platform to recruit both UBQLN1 and VCP to the ER during ERAD.</text>
</comment>
<dbReference type="OrthoDB" id="2445133at2759"/>
<feature type="transmembrane region" description="Helical" evidence="8">
    <location>
        <begin position="432"/>
        <end position="455"/>
    </location>
</feature>
<dbReference type="SUPFAM" id="SSF52833">
    <property type="entry name" value="Thioredoxin-like"/>
    <property type="match status" value="1"/>
</dbReference>
<protein>
    <recommendedName>
        <fullName evidence="4">UBX domain-containing protein 4</fullName>
    </recommendedName>
    <alternativeName>
        <fullName evidence="5">UBX domain-containing protein 2</fullName>
    </alternativeName>
</protein>
<proteinExistence type="predicted"/>
<accession>A0A034W169</accession>
<feature type="region of interest" description="Disordered" evidence="7">
    <location>
        <begin position="242"/>
        <end position="262"/>
    </location>
</feature>
<dbReference type="Pfam" id="PF23187">
    <property type="entry name" value="UBX7_N"/>
    <property type="match status" value="1"/>
</dbReference>
<dbReference type="GO" id="GO:0036503">
    <property type="term" value="P:ERAD pathway"/>
    <property type="evidence" value="ECO:0007669"/>
    <property type="project" value="TreeGrafter"/>
</dbReference>
<feature type="compositionally biased region" description="Basic and acidic residues" evidence="7">
    <location>
        <begin position="475"/>
        <end position="493"/>
    </location>
</feature>
<feature type="compositionally biased region" description="Basic and acidic residues" evidence="7">
    <location>
        <begin position="191"/>
        <end position="203"/>
    </location>
</feature>
<dbReference type="PANTHER" id="PTHR46424">
    <property type="entry name" value="UBX DOMAIN-CONTAINING PROTEIN 4"/>
    <property type="match status" value="1"/>
</dbReference>
<evidence type="ECO:0000256" key="2">
    <source>
        <dbReference type="ARBA" id="ARBA00023230"/>
    </source>
</evidence>
<dbReference type="InterPro" id="IPR029071">
    <property type="entry name" value="Ubiquitin-like_domsf"/>
</dbReference>
<keyword evidence="8" id="KW-0472">Membrane</keyword>
<dbReference type="GeneID" id="105223275"/>
<evidence type="ECO:0000259" key="9">
    <source>
        <dbReference type="PROSITE" id="PS50033"/>
    </source>
</evidence>
<evidence type="ECO:0000256" key="4">
    <source>
        <dbReference type="ARBA" id="ARBA00040925"/>
    </source>
</evidence>
<feature type="region of interest" description="Disordered" evidence="7">
    <location>
        <begin position="134"/>
        <end position="171"/>
    </location>
</feature>
<feature type="compositionally biased region" description="Basic and acidic residues" evidence="7">
    <location>
        <begin position="242"/>
        <end position="257"/>
    </location>
</feature>
<name>A0A034W169_BACDO</name>
<dbReference type="EMBL" id="GAKP01010523">
    <property type="protein sequence ID" value="JAC48429.1"/>
    <property type="molecule type" value="Transcribed_RNA"/>
</dbReference>
<dbReference type="PROSITE" id="PS50033">
    <property type="entry name" value="UBX"/>
    <property type="match status" value="1"/>
</dbReference>
<dbReference type="Pfam" id="PF00789">
    <property type="entry name" value="UBX"/>
    <property type="match status" value="1"/>
</dbReference>
<feature type="compositionally biased region" description="Polar residues" evidence="7">
    <location>
        <begin position="134"/>
        <end position="144"/>
    </location>
</feature>
<organism evidence="10">
    <name type="scientific">Bactrocera dorsalis</name>
    <name type="common">Oriental fruit fly</name>
    <name type="synonym">Dacus dorsalis</name>
    <dbReference type="NCBI Taxonomy" id="27457"/>
    <lineage>
        <taxon>Eukaryota</taxon>
        <taxon>Metazoa</taxon>
        <taxon>Ecdysozoa</taxon>
        <taxon>Arthropoda</taxon>
        <taxon>Hexapoda</taxon>
        <taxon>Insecta</taxon>
        <taxon>Pterygota</taxon>
        <taxon>Neoptera</taxon>
        <taxon>Endopterygota</taxon>
        <taxon>Diptera</taxon>
        <taxon>Brachycera</taxon>
        <taxon>Muscomorpha</taxon>
        <taxon>Tephritoidea</taxon>
        <taxon>Tephritidae</taxon>
        <taxon>Bactrocera</taxon>
        <taxon>Bactrocera</taxon>
    </lineage>
</organism>
<dbReference type="PANTHER" id="PTHR46424:SF1">
    <property type="entry name" value="UBX DOMAIN-CONTAINING PROTEIN 4"/>
    <property type="match status" value="1"/>
</dbReference>
<sequence length="555" mass="61265">MNWYKGNIAEAVAESKAKNAIFVVYVEGKDESTQKLSNFINAQKIREKLESDDFVAIKIESDSQAYMQFATIYQVVPVPSIFFIGKTGTPLEIGTGIIASIGELEEKINKVLTLSGHSTPSTQSSTTLITAEQNAAASKLTTQKESPDVPSADNTSPSTSKSTTETVSAVKQDDQTEIICEGDVCYKKPKEQKEDIVPADEKPQCSTNQGENQNEKDAKAQLEEARKKMEEQRRKRIEEEKQLEKERELRRRREGKEMQSLQEWQRGQELKELKENIRREKLEEMAARERIRAQIAADRAERAQKFASPRDESSAATSSDLGTKSGSSSIVNPVTPDSTRIQFRFASGNTAAHVFNCQDTLGKLREYVRTDLLPGTGIKDFTLATTYPKRELNIEHDEQSLAELSLFPSAVILIIGKESTSSPAAIIARSGGLLNIFTTLVMAILSPVFSVFGYLKNFATGGGQKNNNESGANKRANEEAGAQHDAAKRRNMERFGGGVATGSILGNNASSSDDTEKGESKPYRRYGSSNIHRLTDHKDSDDENATWNGNSTQQQ</sequence>
<dbReference type="SUPFAM" id="SSF54236">
    <property type="entry name" value="Ubiquitin-like"/>
    <property type="match status" value="1"/>
</dbReference>
<feature type="compositionally biased region" description="Low complexity" evidence="7">
    <location>
        <begin position="317"/>
        <end position="329"/>
    </location>
</feature>
<keyword evidence="8" id="KW-1133">Transmembrane helix</keyword>
<dbReference type="GO" id="GO:0006986">
    <property type="term" value="P:response to unfolded protein"/>
    <property type="evidence" value="ECO:0007669"/>
    <property type="project" value="UniProtKB-KW"/>
</dbReference>
<gene>
    <name evidence="10" type="primary">UBXN4</name>
</gene>
<reference evidence="10" key="1">
    <citation type="journal article" date="2014" name="BMC Genomics">
        <title>Characterizing the developmental transcriptome of the oriental fruit fly, Bactrocera dorsalis (Diptera: Tephritidae) through comparative genomic analysis with Drosophila melanogaster utilizing modENCODE datasets.</title>
        <authorList>
            <person name="Geib S.M."/>
            <person name="Calla B."/>
            <person name="Hall B."/>
            <person name="Hou S."/>
            <person name="Manoukis N.C."/>
        </authorList>
    </citation>
    <scope>NUCLEOTIDE SEQUENCE</scope>
    <source>
        <strain evidence="10">Punador</strain>
    </source>
</reference>
<comment type="subcellular location">
    <subcellularLocation>
        <location evidence="1">Endoplasmic reticulum membrane</location>
        <topology evidence="1">Peripheral membrane protein</topology>
    </subcellularLocation>
</comment>
<feature type="compositionally biased region" description="Polar residues" evidence="7">
    <location>
        <begin position="545"/>
        <end position="555"/>
    </location>
</feature>
<feature type="domain" description="UBX" evidence="9">
    <location>
        <begin position="334"/>
        <end position="414"/>
    </location>
</feature>
<dbReference type="AlphaFoldDB" id="A0A034W169"/>
<dbReference type="RefSeq" id="XP_011199251.2">
    <property type="nucleotide sequence ID" value="XM_011200949.2"/>
</dbReference>
<feature type="region of interest" description="Disordered" evidence="7">
    <location>
        <begin position="462"/>
        <end position="555"/>
    </location>
</feature>
<evidence type="ECO:0000256" key="1">
    <source>
        <dbReference type="ARBA" id="ARBA00004406"/>
    </source>
</evidence>
<evidence type="ECO:0000256" key="8">
    <source>
        <dbReference type="SAM" id="Phobius"/>
    </source>
</evidence>
<evidence type="ECO:0000256" key="5">
    <source>
        <dbReference type="ARBA" id="ARBA00041575"/>
    </source>
</evidence>
<dbReference type="Gene3D" id="3.10.20.90">
    <property type="entry name" value="Phosphatidylinositol 3-kinase Catalytic Subunit, Chain A, domain 1"/>
    <property type="match status" value="1"/>
</dbReference>
<dbReference type="InterPro" id="IPR036249">
    <property type="entry name" value="Thioredoxin-like_sf"/>
</dbReference>
<feature type="region of interest" description="Disordered" evidence="7">
    <location>
        <begin position="191"/>
        <end position="219"/>
    </location>
</feature>
<dbReference type="SMART" id="SM00166">
    <property type="entry name" value="UBX"/>
    <property type="match status" value="1"/>
</dbReference>
<dbReference type="GO" id="GO:0005789">
    <property type="term" value="C:endoplasmic reticulum membrane"/>
    <property type="evidence" value="ECO:0007669"/>
    <property type="project" value="UniProtKB-SubCell"/>
</dbReference>
<evidence type="ECO:0000256" key="3">
    <source>
        <dbReference type="ARBA" id="ARBA00038812"/>
    </source>
</evidence>
<feature type="compositionally biased region" description="Basic and acidic residues" evidence="7">
    <location>
        <begin position="302"/>
        <end position="313"/>
    </location>
</feature>
<evidence type="ECO:0000313" key="10">
    <source>
        <dbReference type="EMBL" id="JAC48429.1"/>
    </source>
</evidence>
<keyword evidence="8" id="KW-0812">Transmembrane</keyword>
<comment type="subunit">
    <text evidence="3">Directly interacts with VCP. Interacts with UBQLN1. Forms a complex with VCP and UBQLN1.</text>
</comment>
<keyword evidence="2" id="KW-0834">Unfolded protein response</keyword>
<feature type="region of interest" description="Disordered" evidence="7">
    <location>
        <begin position="302"/>
        <end position="333"/>
    </location>
</feature>
<evidence type="ECO:0000256" key="6">
    <source>
        <dbReference type="ARBA" id="ARBA00046062"/>
    </source>
</evidence>
<dbReference type="KEGG" id="bdr:105223275"/>
<evidence type="ECO:0000256" key="7">
    <source>
        <dbReference type="SAM" id="MobiDB-lite"/>
    </source>
</evidence>